<keyword evidence="12" id="KW-0520">NAD</keyword>
<evidence type="ECO:0000256" key="18">
    <source>
        <dbReference type="PIRSR" id="PIRSR000127-3"/>
    </source>
</evidence>
<dbReference type="Pfam" id="PF20256">
    <property type="entry name" value="MoCoBD_2"/>
    <property type="match status" value="1"/>
</dbReference>
<evidence type="ECO:0000256" key="13">
    <source>
        <dbReference type="ARBA" id="ARBA00023070"/>
    </source>
</evidence>
<dbReference type="Pfam" id="PF01315">
    <property type="entry name" value="Ald_Xan_dh_C"/>
    <property type="match status" value="1"/>
</dbReference>
<dbReference type="GO" id="GO:0005506">
    <property type="term" value="F:iron ion binding"/>
    <property type="evidence" value="ECO:0007669"/>
    <property type="project" value="InterPro"/>
</dbReference>
<feature type="binding site" evidence="18">
    <location>
        <position position="116"/>
    </location>
    <ligand>
        <name>[2Fe-2S] cluster</name>
        <dbReference type="ChEBI" id="CHEBI:190135"/>
        <label>2</label>
    </ligand>
</feature>
<keyword evidence="7 17" id="KW-0274">FAD</keyword>
<dbReference type="SUPFAM" id="SSF56003">
    <property type="entry name" value="Molybdenum cofactor-binding domain"/>
    <property type="match status" value="1"/>
</dbReference>
<feature type="binding site" evidence="18">
    <location>
        <position position="46"/>
    </location>
    <ligand>
        <name>[2Fe-2S] cluster</name>
        <dbReference type="ChEBI" id="CHEBI:190135"/>
        <label>1</label>
    </ligand>
</feature>
<dbReference type="SUPFAM" id="SSF47741">
    <property type="entry name" value="CO dehydrogenase ISP C-domain like"/>
    <property type="match status" value="1"/>
</dbReference>
<evidence type="ECO:0000256" key="1">
    <source>
        <dbReference type="ARBA" id="ARBA00001974"/>
    </source>
</evidence>
<keyword evidence="4" id="KW-0285">Flavoprotein</keyword>
<dbReference type="FunFam" id="3.10.20.30:FF:000012">
    <property type="entry name" value="Xanthine dehydrogenase/oxidase"/>
    <property type="match status" value="1"/>
</dbReference>
<evidence type="ECO:0000256" key="9">
    <source>
        <dbReference type="ARBA" id="ARBA00023002"/>
    </source>
</evidence>
<evidence type="ECO:0000259" key="20">
    <source>
        <dbReference type="PROSITE" id="PS51387"/>
    </source>
</evidence>
<dbReference type="PROSITE" id="PS00197">
    <property type="entry name" value="2FE2S_FER_1"/>
    <property type="match status" value="1"/>
</dbReference>
<feature type="binding site" evidence="18">
    <location>
        <position position="51"/>
    </location>
    <ligand>
        <name>[2Fe-2S] cluster</name>
        <dbReference type="ChEBI" id="CHEBI:190135"/>
        <label>1</label>
    </ligand>
</feature>
<keyword evidence="22" id="KW-1185">Reference proteome</keyword>
<dbReference type="Gene3D" id="3.90.1170.50">
    <property type="entry name" value="Aldehyde oxidase/xanthine dehydrogenase, a/b hammerhead"/>
    <property type="match status" value="1"/>
</dbReference>
<keyword evidence="11 18" id="KW-0411">Iron-sulfur</keyword>
<organism evidence="21 22">
    <name type="scientific">Acorus gramineus</name>
    <name type="common">Dwarf sweet flag</name>
    <dbReference type="NCBI Taxonomy" id="55184"/>
    <lineage>
        <taxon>Eukaryota</taxon>
        <taxon>Viridiplantae</taxon>
        <taxon>Streptophyta</taxon>
        <taxon>Embryophyta</taxon>
        <taxon>Tracheophyta</taxon>
        <taxon>Spermatophyta</taxon>
        <taxon>Magnoliopsida</taxon>
        <taxon>Liliopsida</taxon>
        <taxon>Acoraceae</taxon>
        <taxon>Acorus</taxon>
    </lineage>
</organism>
<dbReference type="Pfam" id="PF03450">
    <property type="entry name" value="CO_deh_flav_C"/>
    <property type="match status" value="1"/>
</dbReference>
<feature type="binding site" evidence="18">
    <location>
        <position position="54"/>
    </location>
    <ligand>
        <name>[2Fe-2S] cluster</name>
        <dbReference type="ChEBI" id="CHEBI:190135"/>
        <label>1</label>
    </ligand>
</feature>
<evidence type="ECO:0000256" key="12">
    <source>
        <dbReference type="ARBA" id="ARBA00023027"/>
    </source>
</evidence>
<dbReference type="InterPro" id="IPR001041">
    <property type="entry name" value="2Fe-2S_ferredoxin-type"/>
</dbReference>
<dbReference type="InterPro" id="IPR005107">
    <property type="entry name" value="CO_DH_flav_C"/>
</dbReference>
<dbReference type="FunFam" id="3.30.365.10:FF:000001">
    <property type="entry name" value="Xanthine dehydrogenase oxidase"/>
    <property type="match status" value="1"/>
</dbReference>
<feature type="binding site" evidence="18">
    <location>
        <position position="163"/>
    </location>
    <ligand>
        <name>[2Fe-2S] cluster</name>
        <dbReference type="ChEBI" id="CHEBI:190135"/>
        <label>2</label>
    </ligand>
</feature>
<reference evidence="21" key="2">
    <citation type="submission" date="2023-06" db="EMBL/GenBank/DDBJ databases">
        <authorList>
            <person name="Ma L."/>
            <person name="Liu K.-W."/>
            <person name="Li Z."/>
            <person name="Hsiao Y.-Y."/>
            <person name="Qi Y."/>
            <person name="Fu T."/>
            <person name="Tang G."/>
            <person name="Zhang D."/>
            <person name="Sun W.-H."/>
            <person name="Liu D.-K."/>
            <person name="Li Y."/>
            <person name="Chen G.-Z."/>
            <person name="Liu X.-D."/>
            <person name="Liao X.-Y."/>
            <person name="Jiang Y.-T."/>
            <person name="Yu X."/>
            <person name="Hao Y."/>
            <person name="Huang J."/>
            <person name="Zhao X.-W."/>
            <person name="Ke S."/>
            <person name="Chen Y.-Y."/>
            <person name="Wu W.-L."/>
            <person name="Hsu J.-L."/>
            <person name="Lin Y.-F."/>
            <person name="Huang M.-D."/>
            <person name="Li C.-Y."/>
            <person name="Huang L."/>
            <person name="Wang Z.-W."/>
            <person name="Zhao X."/>
            <person name="Zhong W.-Y."/>
            <person name="Peng D.-H."/>
            <person name="Ahmad S."/>
            <person name="Lan S."/>
            <person name="Zhang J.-S."/>
            <person name="Tsai W.-C."/>
            <person name="Van De Peer Y."/>
            <person name="Liu Z.-J."/>
        </authorList>
    </citation>
    <scope>NUCLEOTIDE SEQUENCE</scope>
    <source>
        <strain evidence="21">SCP</strain>
        <tissue evidence="21">Leaves</tissue>
    </source>
</reference>
<dbReference type="GO" id="GO:0009851">
    <property type="term" value="P:auxin biosynthetic process"/>
    <property type="evidence" value="ECO:0007669"/>
    <property type="project" value="UniProtKB-KW"/>
</dbReference>
<evidence type="ECO:0000256" key="10">
    <source>
        <dbReference type="ARBA" id="ARBA00023004"/>
    </source>
</evidence>
<dbReference type="Gene3D" id="3.10.20.30">
    <property type="match status" value="1"/>
</dbReference>
<feature type="binding site" evidence="18">
    <location>
        <position position="119"/>
    </location>
    <ligand>
        <name>[2Fe-2S] cluster</name>
        <dbReference type="ChEBI" id="CHEBI:190135"/>
        <label>2</label>
    </ligand>
</feature>
<dbReference type="InterPro" id="IPR036856">
    <property type="entry name" value="Ald_Oxase/Xan_DH_a/b_sf"/>
</dbReference>
<comment type="subunit">
    <text evidence="15">Aldehyde oxidases (AO) are homodimers and heterodimers of AO subunits.</text>
</comment>
<dbReference type="InterPro" id="IPR016208">
    <property type="entry name" value="Ald_Oxase/xanthine_DH-like"/>
</dbReference>
<evidence type="ECO:0000256" key="7">
    <source>
        <dbReference type="ARBA" id="ARBA00022827"/>
    </source>
</evidence>
<evidence type="ECO:0000256" key="15">
    <source>
        <dbReference type="ARBA" id="ARBA00066063"/>
    </source>
</evidence>
<dbReference type="InterPro" id="IPR016166">
    <property type="entry name" value="FAD-bd_PCMH"/>
</dbReference>
<keyword evidence="8" id="KW-0937">Abscisic acid biosynthesis</keyword>
<feature type="domain" description="2Fe-2S ferredoxin-type" evidence="19">
    <location>
        <begin position="6"/>
        <end position="94"/>
    </location>
</feature>
<dbReference type="InterPro" id="IPR036318">
    <property type="entry name" value="FAD-bd_PCMH-like_sf"/>
</dbReference>
<evidence type="ECO:0000256" key="11">
    <source>
        <dbReference type="ARBA" id="ARBA00023014"/>
    </source>
</evidence>
<dbReference type="InterPro" id="IPR036683">
    <property type="entry name" value="CO_DH_flav_C_dom_sf"/>
</dbReference>
<comment type="cofactor">
    <cofactor evidence="18">
        <name>[2Fe-2S] cluster</name>
        <dbReference type="ChEBI" id="CHEBI:190135"/>
    </cofactor>
    <text evidence="18">Binds 2 [2Fe-2S] clusters.</text>
</comment>
<gene>
    <name evidence="21" type="ORF">QJS04_geneDACA014391</name>
</gene>
<evidence type="ECO:0000256" key="2">
    <source>
        <dbReference type="ARBA" id="ARBA00006849"/>
    </source>
</evidence>
<dbReference type="Proteomes" id="UP001179952">
    <property type="component" value="Unassembled WGS sequence"/>
</dbReference>
<dbReference type="Gene3D" id="3.30.465.10">
    <property type="match status" value="1"/>
</dbReference>
<evidence type="ECO:0000256" key="16">
    <source>
        <dbReference type="PIRSR" id="PIRSR000127-1"/>
    </source>
</evidence>
<keyword evidence="13" id="KW-0073">Auxin biosynthesis</keyword>
<evidence type="ECO:0000259" key="19">
    <source>
        <dbReference type="PROSITE" id="PS51085"/>
    </source>
</evidence>
<feature type="binding site" evidence="18">
    <location>
        <position position="825"/>
    </location>
    <ligand>
        <name>Mo-molybdopterin</name>
        <dbReference type="ChEBI" id="CHEBI:71302"/>
    </ligand>
    <ligandPart>
        <name>Mo</name>
        <dbReference type="ChEBI" id="CHEBI:28685"/>
    </ligandPart>
</feature>
<feature type="binding site" evidence="18">
    <location>
        <position position="76"/>
    </location>
    <ligand>
        <name>[2Fe-2S] cluster</name>
        <dbReference type="ChEBI" id="CHEBI:190135"/>
        <label>1</label>
    </ligand>
</feature>
<dbReference type="PROSITE" id="PS51387">
    <property type="entry name" value="FAD_PCMH"/>
    <property type="match status" value="1"/>
</dbReference>
<evidence type="ECO:0000256" key="14">
    <source>
        <dbReference type="ARBA" id="ARBA00034078"/>
    </source>
</evidence>
<dbReference type="Pfam" id="PF02738">
    <property type="entry name" value="MoCoBD_1"/>
    <property type="match status" value="1"/>
</dbReference>
<evidence type="ECO:0000256" key="4">
    <source>
        <dbReference type="ARBA" id="ARBA00022630"/>
    </source>
</evidence>
<dbReference type="GO" id="GO:0051537">
    <property type="term" value="F:2 iron, 2 sulfur cluster binding"/>
    <property type="evidence" value="ECO:0007669"/>
    <property type="project" value="UniProtKB-KW"/>
</dbReference>
<feature type="binding site" evidence="18">
    <location>
        <position position="856"/>
    </location>
    <ligand>
        <name>Mo-molybdopterin</name>
        <dbReference type="ChEBI" id="CHEBI:71302"/>
    </ligand>
    <ligandPart>
        <name>Mo</name>
        <dbReference type="ChEBI" id="CHEBI:28685"/>
    </ligandPart>
</feature>
<dbReference type="InterPro" id="IPR000674">
    <property type="entry name" value="Ald_Oxase/Xan_DH_a/b"/>
</dbReference>
<dbReference type="GO" id="GO:0009688">
    <property type="term" value="P:abscisic acid biosynthetic process"/>
    <property type="evidence" value="ECO:0007669"/>
    <property type="project" value="UniProtKB-KW"/>
</dbReference>
<dbReference type="Gene3D" id="3.30.365.10">
    <property type="entry name" value="Aldehyde oxidase/xanthine dehydrogenase, molybdopterin binding domain"/>
    <property type="match status" value="4"/>
</dbReference>
<feature type="binding site" evidence="17">
    <location>
        <position position="453"/>
    </location>
    <ligand>
        <name>FAD</name>
        <dbReference type="ChEBI" id="CHEBI:57692"/>
    </ligand>
</feature>
<dbReference type="SUPFAM" id="SSF55447">
    <property type="entry name" value="CO dehydrogenase flavoprotein C-terminal domain-like"/>
    <property type="match status" value="1"/>
</dbReference>
<dbReference type="SMART" id="SM01092">
    <property type="entry name" value="CO_deh_flav_C"/>
    <property type="match status" value="1"/>
</dbReference>
<feature type="binding site" evidence="18">
    <location>
        <position position="1143"/>
    </location>
    <ligand>
        <name>Mo-molybdopterin</name>
        <dbReference type="ChEBI" id="CHEBI:71302"/>
    </ligand>
    <ligandPart>
        <name>Mo</name>
        <dbReference type="ChEBI" id="CHEBI:28685"/>
    </ligandPart>
</feature>
<dbReference type="FunFam" id="1.10.150.120:FF:000006">
    <property type="entry name" value="Aldehyde oxidase"/>
    <property type="match status" value="1"/>
</dbReference>
<keyword evidence="3 18" id="KW-0500">Molybdenum</keyword>
<dbReference type="PIRSF" id="PIRSF000127">
    <property type="entry name" value="Xanthine_DH"/>
    <property type="match status" value="1"/>
</dbReference>
<comment type="cofactor">
    <cofactor evidence="1 17">
        <name>FAD</name>
        <dbReference type="ChEBI" id="CHEBI:57692"/>
    </cofactor>
</comment>
<feature type="binding site" evidence="17">
    <location>
        <position position="383"/>
    </location>
    <ligand>
        <name>FAD</name>
        <dbReference type="ChEBI" id="CHEBI:57692"/>
    </ligand>
</feature>
<dbReference type="Pfam" id="PF01799">
    <property type="entry name" value="Fer2_2"/>
    <property type="match status" value="1"/>
</dbReference>
<dbReference type="InterPro" id="IPR002346">
    <property type="entry name" value="Mopterin_DH_FAD-bd"/>
</dbReference>
<sequence length="1396" mass="152907">MEDMKRPFIFAVNGERFELQSIDDPSKTLLEFLRSETPYKGPKLGCGEGGCGACVVLLARYDPATDQVEEHTVSSCLTLLCSINLCSVTTSEGLGNSKDGFHSIHQRFAGFHASQCGFCTPGMCMSLFSALTNADKSKKSYAPAGFSKLTVSEVEKAIVGNLCRCTGYRPIIEASKSFAADVDMEDLGFNSFCRKGENGITSIKKLPVYNPTSVCTFPEFLKDEVRSNLDLSSKCSDDVVAPQLEATFKTHLPCSHDNCWYLPTSIKELYSLLSLEEANGSRVRLVVGNTGAGVYKNYDQYDKYIDVRNIPELLEIKRDDTKIEIGAAVTISRTIEALKEGKRSLVYSKIGEHMSKVASHFIRNMASLGGNLILAQRNHFASDIATILLGAGTYVCVTDGLQMQWLSLEDFLEMPPIDSHTLLVKVSIPSWEPNVNGLVDAISERRLLYETYRAAPRPLGNAVAYINAAFLVEVCTDKKKKGVVLDNLRLAFGAYGTEHAIRATKVENFLVGKSLTPSVLLEAIRILRATVVPEEGTPHSDYKSSVAVAFLFNFLLPLTIDMEEAIVAGNGLLKGGDNGYNKGLGDKVFKTKQLEQFDHLERSDSLLSAKQVVEFNGDHRPVGEPVKKVGAELQASGEAVFVDDIPSPKDCLYGAFIYSTKPFAHVKGIHLKSTIGSQKFIRLISFKDIPKGGENIGANFLSSEPLFAEDNTEYAGQPLALVIAESQRVANMAANQVVIDYNTENMEPPIFTVEDAVRRSSYFQIPSFFSPEPVGDFSKGMEEADHKILSAEITLGSQYYFYMETQTALAVPDEDNCMVVYSSNQNSEIIHYVIARCLGIPANNVRVITRRVGGSFGGKGIKAVVVATACALAAHKLRCPVRMYLDRKTDMIMVGGRHPMKVTYSVGFKSDGKITALHVDILINAGINEDISPLLPKAIIGTLKKYNWGSLSFDVRICKTNLTSKSAMRAPGDVQGTYIAEAVIEHVASTLSVDTDLVRKKNLHTHESLQLFYKDSSGEPHEYTLPAILEKLANTSSFNHRFEMIKQFNMHNKWRKRGISSVPIVYEVSLRPTPGRVGILNDGSVVVEVGGIEIGQGLWTKVKQMTAFGLGKLWSDGSVDLIERVRVVQSDTLSLIQGGYTAGSTTSEASCEAVRLACNILFERLAPIKEKLQEQMGEVSWDALILQASLQSVNLSASTYWVPDSSSRSYLNYGAATSEVEVDLLTGAIKIMRTDLIYDCGKSLNPAVDLGQIEGGFVQGIGFFMLEECLTNSDGLVVSDSTWTYKIPTVDTIPKQFNVEILNSGHHEKRVLSSKASGEPPLLLAVSVHSATREAIRDARRELATHGGDFKVSPTVFQLPVPATMPVIKELCGLNNIESYLESLIALDQAQVMPIS</sequence>
<feature type="binding site" evidence="18">
    <location>
        <position position="969"/>
    </location>
    <ligand>
        <name>Mo-molybdopterin</name>
        <dbReference type="ChEBI" id="CHEBI:71302"/>
    </ligand>
    <ligandPart>
        <name>Mo</name>
        <dbReference type="ChEBI" id="CHEBI:28685"/>
    </ligandPart>
</feature>
<name>A0AAV9A157_ACOGR</name>
<feature type="binding site" evidence="17">
    <location>
        <position position="423"/>
    </location>
    <ligand>
        <name>FAD</name>
        <dbReference type="ChEBI" id="CHEBI:57692"/>
    </ligand>
</feature>
<keyword evidence="6 18" id="KW-0479">Metal-binding</keyword>
<keyword evidence="5 18" id="KW-0001">2Fe-2S</keyword>
<evidence type="ECO:0000256" key="17">
    <source>
        <dbReference type="PIRSR" id="PIRSR000127-2"/>
    </source>
</evidence>
<keyword evidence="9" id="KW-0560">Oxidoreductase</keyword>
<comment type="cofactor">
    <cofactor evidence="18">
        <name>Mo-molybdopterin</name>
        <dbReference type="ChEBI" id="CHEBI:71302"/>
    </cofactor>
    <text evidence="18">Binds 1 Mo-molybdopterin (Mo-MPT) cofactor per subunit.</text>
</comment>
<dbReference type="Gene3D" id="3.30.43.10">
    <property type="entry name" value="Uridine Diphospho-n-acetylenolpyruvylglucosamine Reductase, domain 2"/>
    <property type="match status" value="1"/>
</dbReference>
<dbReference type="InterPro" id="IPR002888">
    <property type="entry name" value="2Fe-2S-bd"/>
</dbReference>
<dbReference type="SUPFAM" id="SSF54665">
    <property type="entry name" value="CO dehydrogenase molybdoprotein N-domain-like"/>
    <property type="match status" value="1"/>
</dbReference>
<dbReference type="EMBL" id="JAUJYN010000039">
    <property type="protein sequence ID" value="KAK1257563.1"/>
    <property type="molecule type" value="Genomic_DNA"/>
</dbReference>
<dbReference type="InterPro" id="IPR012675">
    <property type="entry name" value="Beta-grasp_dom_sf"/>
</dbReference>
<comment type="cofactor">
    <cofactor evidence="14">
        <name>[2Fe-2S] cluster</name>
        <dbReference type="ChEBI" id="CHEBI:190135"/>
    </cofactor>
</comment>
<dbReference type="InterPro" id="IPR037165">
    <property type="entry name" value="AldOxase/xan_DH_Mopterin-bd_sf"/>
</dbReference>
<dbReference type="FunFam" id="3.30.390.50:FF:000003">
    <property type="entry name" value="Aldehyde oxidase1"/>
    <property type="match status" value="1"/>
</dbReference>
<dbReference type="PANTHER" id="PTHR11908">
    <property type="entry name" value="XANTHINE DEHYDROGENASE"/>
    <property type="match status" value="1"/>
</dbReference>
<evidence type="ECO:0000256" key="5">
    <source>
        <dbReference type="ARBA" id="ARBA00022714"/>
    </source>
</evidence>
<dbReference type="InterPro" id="IPR016169">
    <property type="entry name" value="FAD-bd_PCMH_sub2"/>
</dbReference>
<dbReference type="Gene3D" id="1.10.150.120">
    <property type="entry name" value="[2Fe-2S]-binding domain"/>
    <property type="match status" value="1"/>
</dbReference>
<protein>
    <submittedName>
        <fullName evidence="21">Indole-3-acetaldehyde oxidase</fullName>
    </submittedName>
</protein>
<keyword evidence="10 18" id="KW-0408">Iron</keyword>
<dbReference type="InterPro" id="IPR046867">
    <property type="entry name" value="AldOxase/xan_DH_MoCoBD2"/>
</dbReference>
<comment type="similarity">
    <text evidence="2">Belongs to the xanthine dehydrogenase family.</text>
</comment>
<feature type="binding site" evidence="18">
    <location>
        <position position="165"/>
    </location>
    <ligand>
        <name>[2Fe-2S] cluster</name>
        <dbReference type="ChEBI" id="CHEBI:190135"/>
        <label>2</label>
    </ligand>
</feature>
<dbReference type="GO" id="GO:0071949">
    <property type="term" value="F:FAD binding"/>
    <property type="evidence" value="ECO:0007669"/>
    <property type="project" value="InterPro"/>
</dbReference>
<evidence type="ECO:0000313" key="22">
    <source>
        <dbReference type="Proteomes" id="UP001179952"/>
    </source>
</evidence>
<evidence type="ECO:0000256" key="8">
    <source>
        <dbReference type="ARBA" id="ARBA00022865"/>
    </source>
</evidence>
<dbReference type="SUPFAM" id="SSF54292">
    <property type="entry name" value="2Fe-2S ferredoxin-like"/>
    <property type="match status" value="1"/>
</dbReference>
<dbReference type="Gene3D" id="3.30.390.50">
    <property type="entry name" value="CO dehydrogenase flavoprotein, C-terminal domain"/>
    <property type="match status" value="1"/>
</dbReference>
<reference evidence="21" key="1">
    <citation type="journal article" date="2023" name="Nat. Commun.">
        <title>Diploid and tetraploid genomes of Acorus and the evolution of monocots.</title>
        <authorList>
            <person name="Ma L."/>
            <person name="Liu K.W."/>
            <person name="Li Z."/>
            <person name="Hsiao Y.Y."/>
            <person name="Qi Y."/>
            <person name="Fu T."/>
            <person name="Tang G.D."/>
            <person name="Zhang D."/>
            <person name="Sun W.H."/>
            <person name="Liu D.K."/>
            <person name="Li Y."/>
            <person name="Chen G.Z."/>
            <person name="Liu X.D."/>
            <person name="Liao X.Y."/>
            <person name="Jiang Y.T."/>
            <person name="Yu X."/>
            <person name="Hao Y."/>
            <person name="Huang J."/>
            <person name="Zhao X.W."/>
            <person name="Ke S."/>
            <person name="Chen Y.Y."/>
            <person name="Wu W.L."/>
            <person name="Hsu J.L."/>
            <person name="Lin Y.F."/>
            <person name="Huang M.D."/>
            <person name="Li C.Y."/>
            <person name="Huang L."/>
            <person name="Wang Z.W."/>
            <person name="Zhao X."/>
            <person name="Zhong W.Y."/>
            <person name="Peng D.H."/>
            <person name="Ahmad S."/>
            <person name="Lan S."/>
            <person name="Zhang J.S."/>
            <person name="Tsai W.C."/>
            <person name="Van de Peer Y."/>
            <person name="Liu Z.J."/>
        </authorList>
    </citation>
    <scope>NUCLEOTIDE SEQUENCE</scope>
    <source>
        <strain evidence="21">SCP</strain>
    </source>
</reference>
<feature type="active site" description="Proton acceptor" evidence="16">
    <location>
        <position position="1319"/>
    </location>
</feature>
<evidence type="ECO:0000256" key="3">
    <source>
        <dbReference type="ARBA" id="ARBA00022505"/>
    </source>
</evidence>
<dbReference type="InterPro" id="IPR008274">
    <property type="entry name" value="AldOxase/xan_DH_MoCoBD1"/>
</dbReference>
<dbReference type="InterPro" id="IPR036884">
    <property type="entry name" value="2Fe-2S-bd_dom_sf"/>
</dbReference>
<comment type="caution">
    <text evidence="21">The sequence shown here is derived from an EMBL/GenBank/DDBJ whole genome shotgun (WGS) entry which is preliminary data.</text>
</comment>
<feature type="domain" description="FAD-binding PCMH-type" evidence="20">
    <location>
        <begin position="253"/>
        <end position="433"/>
    </location>
</feature>
<dbReference type="InterPro" id="IPR036010">
    <property type="entry name" value="2Fe-2S_ferredoxin-like_sf"/>
</dbReference>
<dbReference type="SMART" id="SM01008">
    <property type="entry name" value="Ald_Xan_dh_C"/>
    <property type="match status" value="1"/>
</dbReference>
<evidence type="ECO:0000313" key="21">
    <source>
        <dbReference type="EMBL" id="KAK1257563.1"/>
    </source>
</evidence>
<dbReference type="Pfam" id="PF00111">
    <property type="entry name" value="Fer2"/>
    <property type="match status" value="1"/>
</dbReference>
<accession>A0AAV9A157</accession>
<feature type="binding site" evidence="17">
    <location>
        <begin position="367"/>
        <end position="371"/>
    </location>
    <ligand>
        <name>FAD</name>
        <dbReference type="ChEBI" id="CHEBI:57692"/>
    </ligand>
</feature>
<dbReference type="PROSITE" id="PS51085">
    <property type="entry name" value="2FE2S_FER_2"/>
    <property type="match status" value="1"/>
</dbReference>
<dbReference type="InterPro" id="IPR016167">
    <property type="entry name" value="FAD-bd_PCMH_sub1"/>
</dbReference>
<evidence type="ECO:0000256" key="6">
    <source>
        <dbReference type="ARBA" id="ARBA00022723"/>
    </source>
</evidence>
<dbReference type="InterPro" id="IPR006058">
    <property type="entry name" value="2Fe2S_fd_BS"/>
</dbReference>
<proteinExistence type="inferred from homology"/>
<dbReference type="PANTHER" id="PTHR11908:SF132">
    <property type="entry name" value="ALDEHYDE OXIDASE 1-RELATED"/>
    <property type="match status" value="1"/>
</dbReference>
<dbReference type="SUPFAM" id="SSF56176">
    <property type="entry name" value="FAD-binding/transporter-associated domain-like"/>
    <property type="match status" value="1"/>
</dbReference>
<dbReference type="Pfam" id="PF00941">
    <property type="entry name" value="FAD_binding_5"/>
    <property type="match status" value="1"/>
</dbReference>
<dbReference type="GO" id="GO:0004031">
    <property type="term" value="F:aldehyde oxidase activity"/>
    <property type="evidence" value="ECO:0007669"/>
    <property type="project" value="UniProtKB-ARBA"/>
</dbReference>